<evidence type="ECO:0000313" key="1">
    <source>
        <dbReference type="EMBL" id="BAE91158.1"/>
    </source>
</evidence>
<sequence length="31" mass="3747">MNCNNFVHLYNTRATFDVLIILIKKIYFNLD</sequence>
<proteinExistence type="evidence at transcript level"/>
<reference evidence="1" key="1">
    <citation type="journal article" date="2007" name="PLoS Biol.">
        <title>Rate of evolution in brain-expressed genes in humans and other primates.</title>
        <authorList>
            <person name="Wang H.-Y."/>
            <person name="Chien H.-C."/>
            <person name="Osada N."/>
            <person name="Hashimoto K."/>
            <person name="Sugano S."/>
            <person name="Gojobori T."/>
            <person name="Chou C.-K."/>
            <person name="Tsai S.-F."/>
            <person name="Wu C.-I."/>
            <person name="Shen C.-K.J."/>
        </authorList>
    </citation>
    <scope>NUCLEOTIDE SEQUENCE</scope>
</reference>
<accession>I7GJ69</accession>
<name>I7GJ69_MACFA</name>
<dbReference type="AlphaFoldDB" id="I7GJ69"/>
<protein>
    <submittedName>
        <fullName evidence="1">Macaca fascicularis brain cDNA, clone: QmoA-12258</fullName>
    </submittedName>
</protein>
<organism evidence="1">
    <name type="scientific">Macaca fascicularis</name>
    <name type="common">Crab-eating macaque</name>
    <name type="synonym">Cynomolgus monkey</name>
    <dbReference type="NCBI Taxonomy" id="9541"/>
    <lineage>
        <taxon>Eukaryota</taxon>
        <taxon>Metazoa</taxon>
        <taxon>Chordata</taxon>
        <taxon>Craniata</taxon>
        <taxon>Vertebrata</taxon>
        <taxon>Euteleostomi</taxon>
        <taxon>Mammalia</taxon>
        <taxon>Eutheria</taxon>
        <taxon>Euarchontoglires</taxon>
        <taxon>Primates</taxon>
        <taxon>Haplorrhini</taxon>
        <taxon>Catarrhini</taxon>
        <taxon>Cercopithecidae</taxon>
        <taxon>Cercopithecinae</taxon>
        <taxon>Macaca</taxon>
    </lineage>
</organism>
<dbReference type="EMBL" id="AB174096">
    <property type="protein sequence ID" value="BAE91158.1"/>
    <property type="molecule type" value="mRNA"/>
</dbReference>